<sequence length="441" mass="49367">LIFFPTHSQLTKYMTRAVVGSTTLLPPPSSLVVNADSRQLLLLLLLLLLLVNGKQSMAISTITTTTTTTTSTPAVSQNSCVEYSDYVYEIHKDLTRESWIRGIFLICYLVIFIAGITGNVCVIISVARKASLQSVRNLFIVSLSCSDIVVCLTSLPITPITIIRKNWLFGLPLCYIFPLLQCMSTIISTFTLMAIAIDRFILIIYPTKPPLNRCHATTMIVAIWTLAISISIPMLLHYNLYKIPYHQDGNVTVWYCGYFCDETWPNLEARQAYGSVVLVLQFIIPLIVITFCYASISLRVGKGVALRQGGKMLLSNGAGAPDALLTRHKVALKRRQRTNRMLISMVAVFVACWFFQVLLNVLRDFNATPFAIASQPYLSSLIVHCIAMSSTLWNPILYAWLNDTFRTAFYEILPFMSVFCCISKPNAASMEGRFRSDSIID</sequence>
<proteinExistence type="inferred from homology"/>
<evidence type="ECO:0000256" key="10">
    <source>
        <dbReference type="SAM" id="Phobius"/>
    </source>
</evidence>
<dbReference type="InterPro" id="IPR000276">
    <property type="entry name" value="GPCR_Rhodpsn"/>
</dbReference>
<keyword evidence="6 10" id="KW-0472">Membrane</keyword>
<organism evidence="12 13">
    <name type="scientific">Trichinella zimbabwensis</name>
    <dbReference type="NCBI Taxonomy" id="268475"/>
    <lineage>
        <taxon>Eukaryota</taxon>
        <taxon>Metazoa</taxon>
        <taxon>Ecdysozoa</taxon>
        <taxon>Nematoda</taxon>
        <taxon>Enoplea</taxon>
        <taxon>Dorylaimia</taxon>
        <taxon>Trichinellida</taxon>
        <taxon>Trichinellidae</taxon>
        <taxon>Trichinella</taxon>
    </lineage>
</organism>
<evidence type="ECO:0000259" key="11">
    <source>
        <dbReference type="PROSITE" id="PS50262"/>
    </source>
</evidence>
<feature type="transmembrane region" description="Helical" evidence="10">
    <location>
        <begin position="218"/>
        <end position="238"/>
    </location>
</feature>
<dbReference type="SMART" id="SM01381">
    <property type="entry name" value="7TM_GPCR_Srsx"/>
    <property type="match status" value="1"/>
</dbReference>
<dbReference type="GO" id="GO:0005886">
    <property type="term" value="C:plasma membrane"/>
    <property type="evidence" value="ECO:0007669"/>
    <property type="project" value="TreeGrafter"/>
</dbReference>
<dbReference type="GO" id="GO:0043005">
    <property type="term" value="C:neuron projection"/>
    <property type="evidence" value="ECO:0007669"/>
    <property type="project" value="TreeGrafter"/>
</dbReference>
<feature type="transmembrane region" description="Helical" evidence="10">
    <location>
        <begin position="175"/>
        <end position="197"/>
    </location>
</feature>
<dbReference type="CDD" id="cd15203">
    <property type="entry name" value="7tmA_NPYR-like"/>
    <property type="match status" value="1"/>
</dbReference>
<dbReference type="SUPFAM" id="SSF81321">
    <property type="entry name" value="Family A G protein-coupled receptor-like"/>
    <property type="match status" value="1"/>
</dbReference>
<dbReference type="InterPro" id="IPR000611">
    <property type="entry name" value="NPY_rcpt"/>
</dbReference>
<dbReference type="Proteomes" id="UP000055024">
    <property type="component" value="Unassembled WGS sequence"/>
</dbReference>
<dbReference type="Pfam" id="PF00001">
    <property type="entry name" value="7tm_1"/>
    <property type="match status" value="1"/>
</dbReference>
<dbReference type="InterPro" id="IPR017452">
    <property type="entry name" value="GPCR_Rhodpsn_7TM"/>
</dbReference>
<dbReference type="PANTHER" id="PTHR24235">
    <property type="entry name" value="NEUROPEPTIDE Y RECEPTOR"/>
    <property type="match status" value="1"/>
</dbReference>
<dbReference type="STRING" id="268475.A0A0V1I223"/>
<reference evidence="12 13" key="1">
    <citation type="submission" date="2015-01" db="EMBL/GenBank/DDBJ databases">
        <title>Evolution of Trichinella species and genotypes.</title>
        <authorList>
            <person name="Korhonen P.K."/>
            <person name="Edoardo P."/>
            <person name="Giuseppe L.R."/>
            <person name="Gasser R.B."/>
        </authorList>
    </citation>
    <scope>NUCLEOTIDE SEQUENCE [LARGE SCALE GENOMIC DNA]</scope>
    <source>
        <strain evidence="12">ISS1029</strain>
    </source>
</reference>
<keyword evidence="7 9" id="KW-0675">Receptor</keyword>
<feature type="transmembrane region" description="Helical" evidence="10">
    <location>
        <begin position="381"/>
        <end position="401"/>
    </location>
</feature>
<accession>A0A0V1I223</accession>
<feature type="domain" description="G-protein coupled receptors family 1 profile" evidence="11">
    <location>
        <begin position="118"/>
        <end position="398"/>
    </location>
</feature>
<evidence type="ECO:0000256" key="5">
    <source>
        <dbReference type="ARBA" id="ARBA00023040"/>
    </source>
</evidence>
<evidence type="ECO:0000256" key="6">
    <source>
        <dbReference type="ARBA" id="ARBA00023136"/>
    </source>
</evidence>
<keyword evidence="8 9" id="KW-0807">Transducer</keyword>
<dbReference type="GO" id="GO:0042923">
    <property type="term" value="F:neuropeptide binding"/>
    <property type="evidence" value="ECO:0007669"/>
    <property type="project" value="TreeGrafter"/>
</dbReference>
<dbReference type="GO" id="GO:0004983">
    <property type="term" value="F:neuropeptide Y receptor activity"/>
    <property type="evidence" value="ECO:0007669"/>
    <property type="project" value="InterPro"/>
</dbReference>
<keyword evidence="13" id="KW-1185">Reference proteome</keyword>
<evidence type="ECO:0000256" key="8">
    <source>
        <dbReference type="ARBA" id="ARBA00023224"/>
    </source>
</evidence>
<evidence type="ECO:0000256" key="9">
    <source>
        <dbReference type="RuleBase" id="RU000688"/>
    </source>
</evidence>
<dbReference type="AlphaFoldDB" id="A0A0V1I223"/>
<evidence type="ECO:0000256" key="4">
    <source>
        <dbReference type="ARBA" id="ARBA00022989"/>
    </source>
</evidence>
<evidence type="ECO:0000313" key="13">
    <source>
        <dbReference type="Proteomes" id="UP000055024"/>
    </source>
</evidence>
<dbReference type="OrthoDB" id="9046662at2759"/>
<feature type="transmembrane region" description="Helical" evidence="10">
    <location>
        <begin position="138"/>
        <end position="163"/>
    </location>
</feature>
<evidence type="ECO:0000256" key="1">
    <source>
        <dbReference type="ARBA" id="ARBA00004141"/>
    </source>
</evidence>
<keyword evidence="3 9" id="KW-0812">Transmembrane</keyword>
<dbReference type="PANTHER" id="PTHR24235:SF18">
    <property type="entry name" value="G-PROTEIN COUPLED RECEPTORS FAMILY 1 PROFILE DOMAIN-CONTAINING PROTEIN"/>
    <property type="match status" value="1"/>
</dbReference>
<feature type="non-terminal residue" evidence="12">
    <location>
        <position position="1"/>
    </location>
</feature>
<comment type="caution">
    <text evidence="12">The sequence shown here is derived from an EMBL/GenBank/DDBJ whole genome shotgun (WGS) entry which is preliminary data.</text>
</comment>
<evidence type="ECO:0000256" key="2">
    <source>
        <dbReference type="ARBA" id="ARBA00010663"/>
    </source>
</evidence>
<dbReference type="EMBL" id="JYDP01000011">
    <property type="protein sequence ID" value="KRZ16471.1"/>
    <property type="molecule type" value="Genomic_DNA"/>
</dbReference>
<feature type="transmembrane region" description="Helical" evidence="10">
    <location>
        <begin position="272"/>
        <end position="294"/>
    </location>
</feature>
<dbReference type="Gene3D" id="1.20.1070.10">
    <property type="entry name" value="Rhodopsin 7-helix transmembrane proteins"/>
    <property type="match status" value="1"/>
</dbReference>
<evidence type="ECO:0000313" key="12">
    <source>
        <dbReference type="EMBL" id="KRZ16471.1"/>
    </source>
</evidence>
<protein>
    <submittedName>
        <fullName evidence="12">Neuropeptide Y receptor type 1</fullName>
    </submittedName>
</protein>
<evidence type="ECO:0000256" key="7">
    <source>
        <dbReference type="ARBA" id="ARBA00023170"/>
    </source>
</evidence>
<keyword evidence="5 9" id="KW-0297">G-protein coupled receptor</keyword>
<dbReference type="PRINTS" id="PR01012">
    <property type="entry name" value="NRPEPTIDEYR"/>
</dbReference>
<comment type="similarity">
    <text evidence="2 9">Belongs to the G-protein coupled receptor 1 family.</text>
</comment>
<dbReference type="PROSITE" id="PS50262">
    <property type="entry name" value="G_PROTEIN_RECEP_F1_2"/>
    <property type="match status" value="1"/>
</dbReference>
<gene>
    <name evidence="12" type="primary">NPY1R</name>
    <name evidence="12" type="ORF">T11_15901</name>
</gene>
<comment type="subcellular location">
    <subcellularLocation>
        <location evidence="1">Membrane</location>
        <topology evidence="1">Multi-pass membrane protein</topology>
    </subcellularLocation>
</comment>
<name>A0A0V1I223_9BILA</name>
<feature type="transmembrane region" description="Helical" evidence="10">
    <location>
        <begin position="103"/>
        <end position="126"/>
    </location>
</feature>
<keyword evidence="4 10" id="KW-1133">Transmembrane helix</keyword>
<dbReference type="PRINTS" id="PR00237">
    <property type="entry name" value="GPCRRHODOPSN"/>
</dbReference>
<feature type="transmembrane region" description="Helical" evidence="10">
    <location>
        <begin position="342"/>
        <end position="361"/>
    </location>
</feature>
<evidence type="ECO:0000256" key="3">
    <source>
        <dbReference type="ARBA" id="ARBA00022692"/>
    </source>
</evidence>
<dbReference type="PROSITE" id="PS00237">
    <property type="entry name" value="G_PROTEIN_RECEP_F1_1"/>
    <property type="match status" value="1"/>
</dbReference>